<dbReference type="InterPro" id="IPR049326">
    <property type="entry name" value="Rhodopsin_dom_fungi"/>
</dbReference>
<keyword evidence="4 6" id="KW-0472">Membrane</keyword>
<feature type="transmembrane region" description="Helical" evidence="6">
    <location>
        <begin position="12"/>
        <end position="34"/>
    </location>
</feature>
<evidence type="ECO:0000256" key="4">
    <source>
        <dbReference type="ARBA" id="ARBA00023136"/>
    </source>
</evidence>
<feature type="transmembrane region" description="Helical" evidence="6">
    <location>
        <begin position="41"/>
        <end position="63"/>
    </location>
</feature>
<evidence type="ECO:0000256" key="5">
    <source>
        <dbReference type="ARBA" id="ARBA00038359"/>
    </source>
</evidence>
<evidence type="ECO:0000256" key="1">
    <source>
        <dbReference type="ARBA" id="ARBA00004141"/>
    </source>
</evidence>
<keyword evidence="2 6" id="KW-0812">Transmembrane</keyword>
<evidence type="ECO:0000313" key="8">
    <source>
        <dbReference type="EMBL" id="KAL1598749.1"/>
    </source>
</evidence>
<dbReference type="InterPro" id="IPR052337">
    <property type="entry name" value="SAT4-like"/>
</dbReference>
<organism evidence="8 9">
    <name type="scientific">Paraconiothyrium brasiliense</name>
    <dbReference type="NCBI Taxonomy" id="300254"/>
    <lineage>
        <taxon>Eukaryota</taxon>
        <taxon>Fungi</taxon>
        <taxon>Dikarya</taxon>
        <taxon>Ascomycota</taxon>
        <taxon>Pezizomycotina</taxon>
        <taxon>Dothideomycetes</taxon>
        <taxon>Pleosporomycetidae</taxon>
        <taxon>Pleosporales</taxon>
        <taxon>Massarineae</taxon>
        <taxon>Didymosphaeriaceae</taxon>
        <taxon>Paraconiothyrium</taxon>
    </lineage>
</organism>
<feature type="domain" description="Rhodopsin" evidence="7">
    <location>
        <begin position="8"/>
        <end position="102"/>
    </location>
</feature>
<dbReference type="Pfam" id="PF20684">
    <property type="entry name" value="Fung_rhodopsin"/>
    <property type="match status" value="1"/>
</dbReference>
<name>A0ABR3R2U8_9PLEO</name>
<proteinExistence type="inferred from homology"/>
<dbReference type="Proteomes" id="UP001521785">
    <property type="component" value="Unassembled WGS sequence"/>
</dbReference>
<keyword evidence="3 6" id="KW-1133">Transmembrane helix</keyword>
<evidence type="ECO:0000256" key="6">
    <source>
        <dbReference type="SAM" id="Phobius"/>
    </source>
</evidence>
<comment type="similarity">
    <text evidence="5">Belongs to the SAT4 family.</text>
</comment>
<evidence type="ECO:0000256" key="2">
    <source>
        <dbReference type="ARBA" id="ARBA00022692"/>
    </source>
</evidence>
<feature type="transmembrane region" description="Helical" evidence="6">
    <location>
        <begin position="75"/>
        <end position="94"/>
    </location>
</feature>
<comment type="subcellular location">
    <subcellularLocation>
        <location evidence="1">Membrane</location>
        <topology evidence="1">Multi-pass membrane protein</topology>
    </subcellularLocation>
</comment>
<evidence type="ECO:0000313" key="9">
    <source>
        <dbReference type="Proteomes" id="UP001521785"/>
    </source>
</evidence>
<accession>A0ABR3R2U8</accession>
<sequence length="102" mass="11386">MYVAGMSFWSPVALNLVVDFYILTLPIPVIWGLRMPAKRRLAVLAIFSSGFTAILTSAFWVLAWGKMYDHQTSPALAINTIISSMELFFAVMAVNMPAFRPL</sequence>
<protein>
    <recommendedName>
        <fullName evidence="7">Rhodopsin domain-containing protein</fullName>
    </recommendedName>
</protein>
<reference evidence="8 9" key="1">
    <citation type="submission" date="2024-02" db="EMBL/GenBank/DDBJ databases">
        <title>De novo assembly and annotation of 12 fungi associated with fruit tree decline syndrome in Ontario, Canada.</title>
        <authorList>
            <person name="Sulman M."/>
            <person name="Ellouze W."/>
            <person name="Ilyukhin E."/>
        </authorList>
    </citation>
    <scope>NUCLEOTIDE SEQUENCE [LARGE SCALE GENOMIC DNA]</scope>
    <source>
        <strain evidence="8 9">M42-189</strain>
    </source>
</reference>
<keyword evidence="9" id="KW-1185">Reference proteome</keyword>
<evidence type="ECO:0000256" key="3">
    <source>
        <dbReference type="ARBA" id="ARBA00022989"/>
    </source>
</evidence>
<evidence type="ECO:0000259" key="7">
    <source>
        <dbReference type="Pfam" id="PF20684"/>
    </source>
</evidence>
<gene>
    <name evidence="8" type="ORF">SLS60_007890</name>
</gene>
<comment type="caution">
    <text evidence="8">The sequence shown here is derived from an EMBL/GenBank/DDBJ whole genome shotgun (WGS) entry which is preliminary data.</text>
</comment>
<dbReference type="EMBL" id="JAKJXO020000011">
    <property type="protein sequence ID" value="KAL1598749.1"/>
    <property type="molecule type" value="Genomic_DNA"/>
</dbReference>
<dbReference type="PANTHER" id="PTHR33048">
    <property type="entry name" value="PTH11-LIKE INTEGRAL MEMBRANE PROTEIN (AFU_ORTHOLOGUE AFUA_5G11245)"/>
    <property type="match status" value="1"/>
</dbReference>
<dbReference type="PANTHER" id="PTHR33048:SF47">
    <property type="entry name" value="INTEGRAL MEMBRANE PROTEIN-RELATED"/>
    <property type="match status" value="1"/>
</dbReference>